<reference evidence="2" key="1">
    <citation type="submission" date="2021-08" db="EMBL/GenBank/DDBJ databases">
        <title>Comparative analyses of Brucepasteria parasyntrophica and Teretinema zuelzerae.</title>
        <authorList>
            <person name="Song Y."/>
            <person name="Brune A."/>
        </authorList>
    </citation>
    <scope>NUCLEOTIDE SEQUENCE</scope>
    <source>
        <strain evidence="2">DSM 1903</strain>
    </source>
</reference>
<keyword evidence="4" id="KW-1185">Reference proteome</keyword>
<dbReference type="Proteomes" id="UP001198163">
    <property type="component" value="Unassembled WGS sequence"/>
</dbReference>
<dbReference type="EMBL" id="JAINWA010000002">
    <property type="protein sequence ID" value="MCD1654493.1"/>
    <property type="molecule type" value="Genomic_DNA"/>
</dbReference>
<evidence type="ECO:0000313" key="1">
    <source>
        <dbReference type="EMBL" id="MCD1653533.1"/>
    </source>
</evidence>
<name>A0AAE3EGR7_9SPIR</name>
<dbReference type="EMBL" id="JAINWA010000001">
    <property type="protein sequence ID" value="MCD1653533.1"/>
    <property type="molecule type" value="Genomic_DNA"/>
</dbReference>
<proteinExistence type="predicted"/>
<dbReference type="EMBL" id="JAINWA010000001">
    <property type="protein sequence ID" value="MCD1654429.1"/>
    <property type="molecule type" value="Genomic_DNA"/>
</dbReference>
<organism evidence="2 4">
    <name type="scientific">Teretinema zuelzerae</name>
    <dbReference type="NCBI Taxonomy" id="156"/>
    <lineage>
        <taxon>Bacteria</taxon>
        <taxon>Pseudomonadati</taxon>
        <taxon>Spirochaetota</taxon>
        <taxon>Spirochaetia</taxon>
        <taxon>Spirochaetales</taxon>
        <taxon>Treponemataceae</taxon>
        <taxon>Teretinema</taxon>
    </lineage>
</organism>
<comment type="caution">
    <text evidence="2">The sequence shown here is derived from an EMBL/GenBank/DDBJ whole genome shotgun (WGS) entry which is preliminary data.</text>
</comment>
<evidence type="ECO:0000313" key="2">
    <source>
        <dbReference type="EMBL" id="MCD1654429.1"/>
    </source>
</evidence>
<dbReference type="AlphaFoldDB" id="A0AAE3EGR7"/>
<gene>
    <name evidence="1" type="ORF">K7J14_02320</name>
    <name evidence="2" type="ORF">K7J14_06890</name>
    <name evidence="3" type="ORF">K7J14_07215</name>
</gene>
<protein>
    <submittedName>
        <fullName evidence="2">Uncharacterized protein</fullName>
    </submittedName>
</protein>
<evidence type="ECO:0000313" key="4">
    <source>
        <dbReference type="Proteomes" id="UP001198163"/>
    </source>
</evidence>
<sequence>METKARFLQYTDKICRDEDGNIQDEDVLFPKMIMRFKNGLLDGGEEPGISCTDGHLEYWKNGKLHAVGRPAVTTIREDEDGNIYEEYWENGIRIS</sequence>
<dbReference type="RefSeq" id="WP_230752607.1">
    <property type="nucleotide sequence ID" value="NZ_JAINWA010000001.1"/>
</dbReference>
<accession>A0AAE3EGR7</accession>
<evidence type="ECO:0000313" key="3">
    <source>
        <dbReference type="EMBL" id="MCD1654493.1"/>
    </source>
</evidence>